<feature type="transmembrane region" description="Helical" evidence="6">
    <location>
        <begin position="111"/>
        <end position="134"/>
    </location>
</feature>
<dbReference type="Proteomes" id="UP000481583">
    <property type="component" value="Unassembled WGS sequence"/>
</dbReference>
<gene>
    <name evidence="8" type="ORF">G5C51_03315</name>
</gene>
<feature type="transmembrane region" description="Helical" evidence="6">
    <location>
        <begin position="288"/>
        <end position="307"/>
    </location>
</feature>
<evidence type="ECO:0000256" key="4">
    <source>
        <dbReference type="ARBA" id="ARBA00022989"/>
    </source>
</evidence>
<feature type="transmembrane region" description="Helical" evidence="6">
    <location>
        <begin position="85"/>
        <end position="105"/>
    </location>
</feature>
<comment type="similarity">
    <text evidence="2">Belongs to the EamA transporter family.</text>
</comment>
<proteinExistence type="inferred from homology"/>
<keyword evidence="5 6" id="KW-0472">Membrane</keyword>
<evidence type="ECO:0000313" key="8">
    <source>
        <dbReference type="EMBL" id="NGN62934.1"/>
    </source>
</evidence>
<protein>
    <submittedName>
        <fullName evidence="8">EamA family transporter</fullName>
    </submittedName>
</protein>
<sequence>MSATPSSHLPVARGLLYLIVAGAAWGTSGAAASLVYDSSDLGPIALSFYRYLGGLALLLAVRKVGARKRQERAAAAADEPRRRRAVRLTVTGLGMALFWTAYFGAVDVTGLAVGTVVTLGTGPVLIAFGARLFLGERLGRGGLAAVGCALAGLAVLVLGGDAASVKPLGILLALLSAAGYASITLLTRRMGRAGGTDALQTTLWSFVIGALALTPFAVAEGLLPHAADLGRVIVLLMYVSAVPTALGYALYFAGAAVVRSTTVSVIMLIEPVSAAAIAVGLLGERLTAAMLAGTVLLLAAVTALAFAEARTAAAARNSLPSSV</sequence>
<dbReference type="Pfam" id="PF00892">
    <property type="entry name" value="EamA"/>
    <property type="match status" value="2"/>
</dbReference>
<dbReference type="GO" id="GO:0016020">
    <property type="term" value="C:membrane"/>
    <property type="evidence" value="ECO:0007669"/>
    <property type="project" value="UniProtKB-SubCell"/>
</dbReference>
<dbReference type="RefSeq" id="WP_165231261.1">
    <property type="nucleotide sequence ID" value="NZ_JAAKZV010000006.1"/>
</dbReference>
<feature type="domain" description="EamA" evidence="7">
    <location>
        <begin position="168"/>
        <end position="303"/>
    </location>
</feature>
<feature type="transmembrane region" description="Helical" evidence="6">
    <location>
        <begin position="198"/>
        <end position="218"/>
    </location>
</feature>
<feature type="transmembrane region" description="Helical" evidence="6">
    <location>
        <begin position="230"/>
        <end position="251"/>
    </location>
</feature>
<feature type="transmembrane region" description="Helical" evidence="6">
    <location>
        <begin position="141"/>
        <end position="159"/>
    </location>
</feature>
<reference evidence="8 9" key="1">
    <citation type="submission" date="2020-02" db="EMBL/GenBank/DDBJ databases">
        <title>Whole-genome analyses of novel actinobacteria.</title>
        <authorList>
            <person name="Sahin N."/>
        </authorList>
    </citation>
    <scope>NUCLEOTIDE SEQUENCE [LARGE SCALE GENOMIC DNA]</scope>
    <source>
        <strain evidence="8 9">A7024</strain>
    </source>
</reference>
<dbReference type="InterPro" id="IPR037185">
    <property type="entry name" value="EmrE-like"/>
</dbReference>
<feature type="transmembrane region" description="Helical" evidence="6">
    <location>
        <begin position="165"/>
        <end position="186"/>
    </location>
</feature>
<comment type="caution">
    <text evidence="8">The sequence shown here is derived from an EMBL/GenBank/DDBJ whole genome shotgun (WGS) entry which is preliminary data.</text>
</comment>
<dbReference type="SUPFAM" id="SSF103481">
    <property type="entry name" value="Multidrug resistance efflux transporter EmrE"/>
    <property type="match status" value="2"/>
</dbReference>
<feature type="domain" description="EamA" evidence="7">
    <location>
        <begin position="13"/>
        <end position="157"/>
    </location>
</feature>
<feature type="transmembrane region" description="Helical" evidence="6">
    <location>
        <begin position="48"/>
        <end position="65"/>
    </location>
</feature>
<feature type="transmembrane region" description="Helical" evidence="6">
    <location>
        <begin position="15"/>
        <end position="36"/>
    </location>
</feature>
<evidence type="ECO:0000256" key="5">
    <source>
        <dbReference type="ARBA" id="ARBA00023136"/>
    </source>
</evidence>
<evidence type="ECO:0000313" key="9">
    <source>
        <dbReference type="Proteomes" id="UP000481583"/>
    </source>
</evidence>
<dbReference type="EMBL" id="JAAKZV010000006">
    <property type="protein sequence ID" value="NGN62934.1"/>
    <property type="molecule type" value="Genomic_DNA"/>
</dbReference>
<name>A0A6G4TSU5_9ACTN</name>
<evidence type="ECO:0000256" key="2">
    <source>
        <dbReference type="ARBA" id="ARBA00007362"/>
    </source>
</evidence>
<keyword evidence="9" id="KW-1185">Reference proteome</keyword>
<comment type="subcellular location">
    <subcellularLocation>
        <location evidence="1">Membrane</location>
        <topology evidence="1">Multi-pass membrane protein</topology>
    </subcellularLocation>
</comment>
<organism evidence="8 9">
    <name type="scientific">Streptomyces coryli</name>
    <dbReference type="NCBI Taxonomy" id="1128680"/>
    <lineage>
        <taxon>Bacteria</taxon>
        <taxon>Bacillati</taxon>
        <taxon>Actinomycetota</taxon>
        <taxon>Actinomycetes</taxon>
        <taxon>Kitasatosporales</taxon>
        <taxon>Streptomycetaceae</taxon>
        <taxon>Streptomyces</taxon>
    </lineage>
</organism>
<dbReference type="AlphaFoldDB" id="A0A6G4TSU5"/>
<dbReference type="InterPro" id="IPR050638">
    <property type="entry name" value="AA-Vitamin_Transporters"/>
</dbReference>
<keyword evidence="4 6" id="KW-1133">Transmembrane helix</keyword>
<evidence type="ECO:0000256" key="1">
    <source>
        <dbReference type="ARBA" id="ARBA00004141"/>
    </source>
</evidence>
<keyword evidence="3 6" id="KW-0812">Transmembrane</keyword>
<dbReference type="InterPro" id="IPR000620">
    <property type="entry name" value="EamA_dom"/>
</dbReference>
<feature type="transmembrane region" description="Helical" evidence="6">
    <location>
        <begin position="263"/>
        <end position="282"/>
    </location>
</feature>
<evidence type="ECO:0000256" key="3">
    <source>
        <dbReference type="ARBA" id="ARBA00022692"/>
    </source>
</evidence>
<evidence type="ECO:0000256" key="6">
    <source>
        <dbReference type="SAM" id="Phobius"/>
    </source>
</evidence>
<dbReference type="PANTHER" id="PTHR32322">
    <property type="entry name" value="INNER MEMBRANE TRANSPORTER"/>
    <property type="match status" value="1"/>
</dbReference>
<evidence type="ECO:0000259" key="7">
    <source>
        <dbReference type="Pfam" id="PF00892"/>
    </source>
</evidence>
<dbReference type="PANTHER" id="PTHR32322:SF2">
    <property type="entry name" value="EAMA DOMAIN-CONTAINING PROTEIN"/>
    <property type="match status" value="1"/>
</dbReference>
<accession>A0A6G4TSU5</accession>